<keyword evidence="4" id="KW-0677">Repeat</keyword>
<sequence>MSHPPTTPPSFSLTIGRRKSSSQLNNNSADVPTVADSAKKVHDQTVSNGTNHPPGHHTPKLATEPPPPPPPQSVGSIRAFRQSNSKKDVPTRGNASSRAAKRRSTNPAHAVPLYAKPIRKQAVQLPQFDFIGLPRVPERNEATGERVPWRDRNRVIGGVLTKGGAEASHDDHTHAQFTHHATAAKTSTRSSRGTSHRIVTRDFLLAASMCSSPSEVMELFLSNRRIADINQHDINEFQNIYLMELGDNYQVPVWKLRDLPQLRELHVPCNALEYISFQDPSDLAREARRGEHWDTDQQRDASSQRNNSHAHANGDYDSRHQYTDEEHELHALHRHSERIADGRQTEEPFAVPREDTEIEVAHEGNTAGGPSPHHPTTTTRLSQSSNPEIATSHHHHIVLPSTQPREMIFSSLETLNLSHNYLHVDVYGLFYQLALLPSLRRLNLASNEFTMLPEDLSDLRHLVFLSVEGNHLREEAFFSLSTIPNLEKLNASRNKIRRIPRFGSGADFRSQKEEYEAMEHSSTESPIVFPQLKMLSIGENLITYHEDLYNLLQFHVLEQIFIWNNPVCDSRRELELSTQQLSTKDIQIILNGPIPPPTKELSVKNFYNHKLKTIKSYEHVTRKKQKRATPKPPNVLESGGGGSSFFITETNTVHSESEQIPDSEYDTATSVHAPHMQQHESMPLTPASTQYRGTTTQSSMRTTTEDTARTSKSKLSSNAPTYDYNADWFKLDSVLQKMSVDQSDPFFMDDHSMSMRVGNPTSKATKIALKDLKFALDHPLKTVDDRYVRTRFAMNTKNLRLERKKARDDNVDRFYQSARSSESNGL</sequence>
<feature type="region of interest" description="Disordered" evidence="5">
    <location>
        <begin position="288"/>
        <end position="318"/>
    </location>
</feature>
<dbReference type="InterPro" id="IPR001611">
    <property type="entry name" value="Leu-rich_rpt"/>
</dbReference>
<evidence type="ECO:0000256" key="5">
    <source>
        <dbReference type="SAM" id="MobiDB-lite"/>
    </source>
</evidence>
<dbReference type="Pfam" id="PF13855">
    <property type="entry name" value="LRR_8"/>
    <property type="match status" value="1"/>
</dbReference>
<feature type="region of interest" description="Disordered" evidence="5">
    <location>
        <begin position="619"/>
        <end position="643"/>
    </location>
</feature>
<dbReference type="InterPro" id="IPR003591">
    <property type="entry name" value="Leu-rich_rpt_typical-subtyp"/>
</dbReference>
<dbReference type="SUPFAM" id="SSF52058">
    <property type="entry name" value="L domain-like"/>
    <property type="match status" value="1"/>
</dbReference>
<evidence type="ECO:0000256" key="1">
    <source>
        <dbReference type="ARBA" id="ARBA00004496"/>
    </source>
</evidence>
<name>A0A7S1KMU4_9EUKA</name>
<keyword evidence="3" id="KW-0433">Leucine-rich repeat</keyword>
<evidence type="ECO:0000256" key="3">
    <source>
        <dbReference type="ARBA" id="ARBA00022614"/>
    </source>
</evidence>
<feature type="compositionally biased region" description="Polar residues" evidence="5">
    <location>
        <begin position="21"/>
        <end position="30"/>
    </location>
</feature>
<comment type="subcellular location">
    <subcellularLocation>
        <location evidence="1">Cytoplasm</location>
    </subcellularLocation>
</comment>
<dbReference type="AlphaFoldDB" id="A0A7S1KMU4"/>
<reference evidence="6" key="1">
    <citation type="submission" date="2021-01" db="EMBL/GenBank/DDBJ databases">
        <authorList>
            <person name="Corre E."/>
            <person name="Pelletier E."/>
            <person name="Niang G."/>
            <person name="Scheremetjew M."/>
            <person name="Finn R."/>
            <person name="Kale V."/>
            <person name="Holt S."/>
            <person name="Cochrane G."/>
            <person name="Meng A."/>
            <person name="Brown T."/>
            <person name="Cohen L."/>
        </authorList>
    </citation>
    <scope>NUCLEOTIDE SEQUENCE</scope>
    <source>
        <strain evidence="6">WS</strain>
    </source>
</reference>
<evidence type="ECO:0000256" key="4">
    <source>
        <dbReference type="ARBA" id="ARBA00022737"/>
    </source>
</evidence>
<dbReference type="InterPro" id="IPR032675">
    <property type="entry name" value="LRR_dom_sf"/>
</dbReference>
<gene>
    <name evidence="6" type="ORF">PCOS0759_LOCUS2441</name>
</gene>
<dbReference type="GO" id="GO:0005634">
    <property type="term" value="C:nucleus"/>
    <property type="evidence" value="ECO:0007669"/>
    <property type="project" value="TreeGrafter"/>
</dbReference>
<accession>A0A7S1KMU4</accession>
<dbReference type="Gene3D" id="3.80.10.10">
    <property type="entry name" value="Ribonuclease Inhibitor"/>
    <property type="match status" value="1"/>
</dbReference>
<feature type="region of interest" description="Disordered" evidence="5">
    <location>
        <begin position="363"/>
        <end position="384"/>
    </location>
</feature>
<feature type="compositionally biased region" description="Polar residues" evidence="5">
    <location>
        <begin position="300"/>
        <end position="310"/>
    </location>
</feature>
<dbReference type="PANTHER" id="PTHR22710:SF2">
    <property type="entry name" value="X-RAY RADIATION RESISTANCE-ASSOCIATED PROTEIN 1"/>
    <property type="match status" value="1"/>
</dbReference>
<protein>
    <submittedName>
        <fullName evidence="6">Uncharacterized protein</fullName>
    </submittedName>
</protein>
<feature type="region of interest" description="Disordered" evidence="5">
    <location>
        <begin position="675"/>
        <end position="716"/>
    </location>
</feature>
<dbReference type="PANTHER" id="PTHR22710">
    <property type="entry name" value="X-RAY RADIATION RESISTANCE ASSOCIATED PROTEIN 1 XRRA1"/>
    <property type="match status" value="1"/>
</dbReference>
<dbReference type="GO" id="GO:0005737">
    <property type="term" value="C:cytoplasm"/>
    <property type="evidence" value="ECO:0007669"/>
    <property type="project" value="UniProtKB-SubCell"/>
</dbReference>
<evidence type="ECO:0000256" key="2">
    <source>
        <dbReference type="ARBA" id="ARBA00022490"/>
    </source>
</evidence>
<organism evidence="6">
    <name type="scientific">Percolomonas cosmopolitus</name>
    <dbReference type="NCBI Taxonomy" id="63605"/>
    <lineage>
        <taxon>Eukaryota</taxon>
        <taxon>Discoba</taxon>
        <taxon>Heterolobosea</taxon>
        <taxon>Tetramitia</taxon>
        <taxon>Eutetramitia</taxon>
        <taxon>Percolomonadidae</taxon>
        <taxon>Percolomonas</taxon>
    </lineage>
</organism>
<dbReference type="SMART" id="SM00369">
    <property type="entry name" value="LRR_TYP"/>
    <property type="match status" value="4"/>
</dbReference>
<feature type="compositionally biased region" description="Basic and acidic residues" evidence="5">
    <location>
        <begin position="288"/>
        <end position="299"/>
    </location>
</feature>
<proteinExistence type="predicted"/>
<feature type="region of interest" description="Disordered" evidence="5">
    <location>
        <begin position="1"/>
        <end position="113"/>
    </location>
</feature>
<dbReference type="EMBL" id="HBGD01002950">
    <property type="protein sequence ID" value="CAD9079209.1"/>
    <property type="molecule type" value="Transcribed_RNA"/>
</dbReference>
<evidence type="ECO:0000313" key="6">
    <source>
        <dbReference type="EMBL" id="CAD9079209.1"/>
    </source>
</evidence>
<keyword evidence="2" id="KW-0963">Cytoplasm</keyword>